<dbReference type="EC" id="2.7.13.3" evidence="3"/>
<evidence type="ECO:0000256" key="11">
    <source>
        <dbReference type="ARBA" id="ARBA00023012"/>
    </source>
</evidence>
<evidence type="ECO:0000256" key="5">
    <source>
        <dbReference type="ARBA" id="ARBA00022679"/>
    </source>
</evidence>
<keyword evidence="8" id="KW-0418">Kinase</keyword>
<dbReference type="GO" id="GO:0007234">
    <property type="term" value="P:osmosensory signaling via phosphorelay pathway"/>
    <property type="evidence" value="ECO:0007669"/>
    <property type="project" value="UniProtKB-ARBA"/>
</dbReference>
<dbReference type="Proteomes" id="UP000288859">
    <property type="component" value="Unassembled WGS sequence"/>
</dbReference>
<dbReference type="PANTHER" id="PTHR43047:SF72">
    <property type="entry name" value="OSMOSENSING HISTIDINE PROTEIN KINASE SLN1"/>
    <property type="match status" value="1"/>
</dbReference>
<dbReference type="GO" id="GO:0005524">
    <property type="term" value="F:ATP binding"/>
    <property type="evidence" value="ECO:0007669"/>
    <property type="project" value="UniProtKB-KW"/>
</dbReference>
<dbReference type="CDD" id="cd17546">
    <property type="entry name" value="REC_hyHK_CKI1_RcsC-like"/>
    <property type="match status" value="1"/>
</dbReference>
<evidence type="ECO:0000256" key="8">
    <source>
        <dbReference type="ARBA" id="ARBA00022777"/>
    </source>
</evidence>
<accession>A0A438MVV0</accession>
<name>A0A438MVV0_EXOME</name>
<dbReference type="FunFam" id="1.10.287.130:FF:000004">
    <property type="entry name" value="Ethylene receptor 1"/>
    <property type="match status" value="1"/>
</dbReference>
<keyword evidence="4 14" id="KW-0597">Phosphoprotein</keyword>
<dbReference type="Gene3D" id="3.30.565.10">
    <property type="entry name" value="Histidine kinase-like ATPase, C-terminal domain"/>
    <property type="match status" value="1"/>
</dbReference>
<dbReference type="Gene3D" id="6.10.340.10">
    <property type="match status" value="1"/>
</dbReference>
<dbReference type="InterPro" id="IPR036890">
    <property type="entry name" value="HATPase_C_sf"/>
</dbReference>
<comment type="caution">
    <text evidence="18">The sequence shown here is derived from an EMBL/GenBank/DDBJ whole genome shotgun (WGS) entry which is preliminary data.</text>
</comment>
<evidence type="ECO:0000256" key="1">
    <source>
        <dbReference type="ARBA" id="ARBA00000085"/>
    </source>
</evidence>
<evidence type="ECO:0000256" key="2">
    <source>
        <dbReference type="ARBA" id="ARBA00004370"/>
    </source>
</evidence>
<dbReference type="Gene3D" id="1.10.287.130">
    <property type="match status" value="1"/>
</dbReference>
<feature type="modified residue" description="4-aspartylphosphate" evidence="14">
    <location>
        <position position="1052"/>
    </location>
</feature>
<protein>
    <recommendedName>
        <fullName evidence="3">histidine kinase</fullName>
        <ecNumber evidence="3">2.7.13.3</ecNumber>
    </recommendedName>
</protein>
<dbReference type="SUPFAM" id="SSF55874">
    <property type="entry name" value="ATPase domain of HSP90 chaperone/DNA topoisomerase II/histidine kinase"/>
    <property type="match status" value="1"/>
</dbReference>
<dbReference type="PANTHER" id="PTHR43047">
    <property type="entry name" value="TWO-COMPONENT HISTIDINE PROTEIN KINASE"/>
    <property type="match status" value="1"/>
</dbReference>
<keyword evidence="7" id="KW-0547">Nucleotide-binding</keyword>
<evidence type="ECO:0000256" key="15">
    <source>
        <dbReference type="SAM" id="MobiDB-lite"/>
    </source>
</evidence>
<gene>
    <name evidence="18" type="ORF">B0A52_08472</name>
</gene>
<dbReference type="Pfam" id="PF00072">
    <property type="entry name" value="Response_reg"/>
    <property type="match status" value="1"/>
</dbReference>
<keyword evidence="11" id="KW-0902">Two-component regulatory system</keyword>
<dbReference type="InterPro" id="IPR001789">
    <property type="entry name" value="Sig_transdc_resp-reg_receiver"/>
</dbReference>
<dbReference type="SUPFAM" id="SSF52172">
    <property type="entry name" value="CheY-like"/>
    <property type="match status" value="1"/>
</dbReference>
<dbReference type="InterPro" id="IPR004358">
    <property type="entry name" value="Sig_transdc_His_kin-like_C"/>
</dbReference>
<evidence type="ECO:0000259" key="17">
    <source>
        <dbReference type="PROSITE" id="PS50110"/>
    </source>
</evidence>
<keyword evidence="6" id="KW-0812">Transmembrane</keyword>
<evidence type="ECO:0000313" key="19">
    <source>
        <dbReference type="Proteomes" id="UP000288859"/>
    </source>
</evidence>
<evidence type="ECO:0000313" key="18">
    <source>
        <dbReference type="EMBL" id="RVX67867.1"/>
    </source>
</evidence>
<feature type="region of interest" description="Disordered" evidence="15">
    <location>
        <begin position="428"/>
        <end position="468"/>
    </location>
</feature>
<comment type="catalytic activity">
    <reaction evidence="1">
        <text>ATP + protein L-histidine = ADP + protein N-phospho-L-histidine.</text>
        <dbReference type="EC" id="2.7.13.3"/>
    </reaction>
</comment>
<feature type="compositionally biased region" description="Basic and acidic residues" evidence="15">
    <location>
        <begin position="972"/>
        <end position="981"/>
    </location>
</feature>
<evidence type="ECO:0000259" key="16">
    <source>
        <dbReference type="PROSITE" id="PS50109"/>
    </source>
</evidence>
<reference evidence="18 19" key="1">
    <citation type="submission" date="2017-03" db="EMBL/GenBank/DDBJ databases">
        <title>Genomes of endolithic fungi from Antarctica.</title>
        <authorList>
            <person name="Coleine C."/>
            <person name="Masonjones S."/>
            <person name="Stajich J.E."/>
        </authorList>
    </citation>
    <scope>NUCLEOTIDE SEQUENCE [LARGE SCALE GENOMIC DNA]</scope>
    <source>
        <strain evidence="18 19">CCFEE 6314</strain>
    </source>
</reference>
<keyword evidence="10" id="KW-1133">Transmembrane helix</keyword>
<organism evidence="18 19">
    <name type="scientific">Exophiala mesophila</name>
    <name type="common">Black yeast-like fungus</name>
    <dbReference type="NCBI Taxonomy" id="212818"/>
    <lineage>
        <taxon>Eukaryota</taxon>
        <taxon>Fungi</taxon>
        <taxon>Dikarya</taxon>
        <taxon>Ascomycota</taxon>
        <taxon>Pezizomycotina</taxon>
        <taxon>Eurotiomycetes</taxon>
        <taxon>Chaetothyriomycetidae</taxon>
        <taxon>Chaetothyriales</taxon>
        <taxon>Herpotrichiellaceae</taxon>
        <taxon>Exophiala</taxon>
    </lineage>
</organism>
<dbReference type="CDD" id="cd16922">
    <property type="entry name" value="HATPase_EvgS-ArcB-TorS-like"/>
    <property type="match status" value="1"/>
</dbReference>
<evidence type="ECO:0000256" key="4">
    <source>
        <dbReference type="ARBA" id="ARBA00022553"/>
    </source>
</evidence>
<evidence type="ECO:0000256" key="7">
    <source>
        <dbReference type="ARBA" id="ARBA00022741"/>
    </source>
</evidence>
<feature type="domain" description="Response regulatory" evidence="17">
    <location>
        <begin position="997"/>
        <end position="1117"/>
    </location>
</feature>
<keyword evidence="9" id="KW-0067">ATP-binding</keyword>
<evidence type="ECO:0000256" key="6">
    <source>
        <dbReference type="ARBA" id="ARBA00022692"/>
    </source>
</evidence>
<feature type="region of interest" description="Disordered" evidence="15">
    <location>
        <begin position="917"/>
        <end position="991"/>
    </location>
</feature>
<dbReference type="VEuPathDB" id="FungiDB:PV10_08231"/>
<dbReference type="OrthoDB" id="60033at2759"/>
<dbReference type="SUPFAM" id="SSF47384">
    <property type="entry name" value="Homodimeric domain of signal transducing histidine kinase"/>
    <property type="match status" value="1"/>
</dbReference>
<keyword evidence="13" id="KW-0325">Glycoprotein</keyword>
<dbReference type="GO" id="GO:0009927">
    <property type="term" value="F:histidine phosphotransfer kinase activity"/>
    <property type="evidence" value="ECO:0007669"/>
    <property type="project" value="TreeGrafter"/>
</dbReference>
<dbReference type="SMART" id="SM00448">
    <property type="entry name" value="REC"/>
    <property type="match status" value="1"/>
</dbReference>
<dbReference type="Pfam" id="PF00512">
    <property type="entry name" value="HisKA"/>
    <property type="match status" value="1"/>
</dbReference>
<dbReference type="FunFam" id="3.40.50.2300:FF:000289">
    <property type="entry name" value="Osmosensing histidine protein kinase SLN1"/>
    <property type="match status" value="1"/>
</dbReference>
<evidence type="ECO:0000256" key="9">
    <source>
        <dbReference type="ARBA" id="ARBA00022840"/>
    </source>
</evidence>
<comment type="subcellular location">
    <subcellularLocation>
        <location evidence="2">Membrane</location>
    </subcellularLocation>
</comment>
<keyword evidence="12" id="KW-0472">Membrane</keyword>
<dbReference type="AlphaFoldDB" id="A0A438MVV0"/>
<evidence type="ECO:0000256" key="3">
    <source>
        <dbReference type="ARBA" id="ARBA00012438"/>
    </source>
</evidence>
<dbReference type="GO" id="GO:0000155">
    <property type="term" value="F:phosphorelay sensor kinase activity"/>
    <property type="evidence" value="ECO:0007669"/>
    <property type="project" value="InterPro"/>
</dbReference>
<dbReference type="InterPro" id="IPR011006">
    <property type="entry name" value="CheY-like_superfamily"/>
</dbReference>
<dbReference type="InterPro" id="IPR005467">
    <property type="entry name" value="His_kinase_dom"/>
</dbReference>
<evidence type="ECO:0000256" key="13">
    <source>
        <dbReference type="ARBA" id="ARBA00023180"/>
    </source>
</evidence>
<evidence type="ECO:0000256" key="12">
    <source>
        <dbReference type="ARBA" id="ARBA00023136"/>
    </source>
</evidence>
<dbReference type="InterPro" id="IPR036097">
    <property type="entry name" value="HisK_dim/P_sf"/>
</dbReference>
<evidence type="ECO:0000256" key="14">
    <source>
        <dbReference type="PROSITE-ProRule" id="PRU00169"/>
    </source>
</evidence>
<dbReference type="EMBL" id="NAJM01000043">
    <property type="protein sequence ID" value="RVX67867.1"/>
    <property type="molecule type" value="Genomic_DNA"/>
</dbReference>
<keyword evidence="5" id="KW-0808">Transferase</keyword>
<dbReference type="PRINTS" id="PR00344">
    <property type="entry name" value="BCTRLSENSOR"/>
</dbReference>
<feature type="domain" description="Histidine kinase" evidence="16">
    <location>
        <begin position="541"/>
        <end position="845"/>
    </location>
</feature>
<proteinExistence type="predicted"/>
<dbReference type="Pfam" id="PF02518">
    <property type="entry name" value="HATPase_c"/>
    <property type="match status" value="1"/>
</dbReference>
<dbReference type="PROSITE" id="PS50110">
    <property type="entry name" value="RESPONSE_REGULATORY"/>
    <property type="match status" value="1"/>
</dbReference>
<sequence length="1127" mass="124150">MPKVRIRIREQLCLLITVTTLLALTILAVSTWVQTARFMRRVRSETLCVTASLKATQLAEELDMLKDLVQSVSTRDTLQEYVHQYSKGNHSEQVLKSIQVDLEHALSGGADRSIFLQAAVFPPVADSRDQQYSIVNVTGMEIPSTVDLPRCYENGTSLCLSDDGFVYPPELYPNFTYSEEMSNVTHVYYDDKPLFQDSTLVLGPLVLDANTSLVSMTVAINNNTSRSDILGWLTIVLDAEILFDITTSRVGLGDTGEVVVIGATPPTNKFAEQIDGRSEVLNEDVPVHFVFPPSPDRHPTRANDTRLPFLMKDYPAVLAAWSEKNQELNNAGAIMASRNEENYRVSVGYAQVTSPMVDWVLVFTQSRGEVYAPINSLRNTVLACILGLGGAIIVICFPIAHYAVKPIHALKHATQNSVMTYEAYVPSEKSSDTDTENTVTHGAAATTEKGHVPRVRQRSEKRQARSRAVRRFQIPERVPEHRHIIFDELTDLTATFNEMSEELALQYAKLEERVRSRTAELEQSRNAAETANQSKTLFIANVSHELRTPLNGIIGMCAVAMQEEDIVRIRGSLKIIYKSSDLLLHLLNDLLTFSSSSYGQKLAIEEGTFRLVDIGTQLVSIFEKQANDANISLRVVFIGAQRDNELDLDAVQDTIVARGDTIGNLARIKTSMLAKGPGDTGALREIGLRGDKNRILQILMNLVSNALKFTPSGGSIEVRIKYRQLIESAAMPEVIYSNRGSPATTLTNPSSSKAPTEIEALVPSMQGLMFDFVVEDTGPGIPERLQQEIFKPFVQGDVALSKKHGGTGLGLAICSQLAELMGGTIVLKSTVDIGSTFTLSLPLRYTKEHVPSVSGSLARPHSNKAASLANSVQFETFSARSRMFREMRSARSTRASYYSQDKESQLDAPRLVGFSQPYLVDGDQGMEPADLTSSPTLNNHRHNSDPETSRLEPIQSVASPLNTPIPEISNTQKEKQVRSEDSGPSTAKKPPDLLNLRILVAEDNSVNQQVILRLLALEKVGDVTLAENGEEAVEKVQQSLAAGTRFSLIFMDIQMPKMDGIEATKQIRGIGCDVPIVALTAFDHETNRNACHAAGMNGFLPKPIKRTALKKVLEQYKPVNENEANDI</sequence>
<dbReference type="Gene3D" id="3.40.50.2300">
    <property type="match status" value="1"/>
</dbReference>
<dbReference type="SMART" id="SM00388">
    <property type="entry name" value="HisKA"/>
    <property type="match status" value="1"/>
</dbReference>
<dbReference type="GO" id="GO:0005886">
    <property type="term" value="C:plasma membrane"/>
    <property type="evidence" value="ECO:0007669"/>
    <property type="project" value="UniProtKB-ARBA"/>
</dbReference>
<dbReference type="PROSITE" id="PS50109">
    <property type="entry name" value="HIS_KIN"/>
    <property type="match status" value="1"/>
</dbReference>
<dbReference type="SMART" id="SM00387">
    <property type="entry name" value="HATPase_c"/>
    <property type="match status" value="1"/>
</dbReference>
<dbReference type="CDD" id="cd06225">
    <property type="entry name" value="HAMP"/>
    <property type="match status" value="1"/>
</dbReference>
<dbReference type="InterPro" id="IPR003661">
    <property type="entry name" value="HisK_dim/P_dom"/>
</dbReference>
<evidence type="ECO:0000256" key="10">
    <source>
        <dbReference type="ARBA" id="ARBA00022989"/>
    </source>
</evidence>
<dbReference type="CDD" id="cd00082">
    <property type="entry name" value="HisKA"/>
    <property type="match status" value="1"/>
</dbReference>
<dbReference type="InterPro" id="IPR003594">
    <property type="entry name" value="HATPase_dom"/>
</dbReference>